<organism evidence="2 3">
    <name type="scientific">Rhodoblastus acidophilus</name>
    <name type="common">Rhodopseudomonas acidophila</name>
    <dbReference type="NCBI Taxonomy" id="1074"/>
    <lineage>
        <taxon>Bacteria</taxon>
        <taxon>Pseudomonadati</taxon>
        <taxon>Pseudomonadota</taxon>
        <taxon>Alphaproteobacteria</taxon>
        <taxon>Hyphomicrobiales</taxon>
        <taxon>Rhodoblastaceae</taxon>
        <taxon>Rhodoblastus</taxon>
    </lineage>
</organism>
<proteinExistence type="predicted"/>
<sequence length="500" mass="50560">MSVQLKHRRDTAANVASFTGAQGELIVDLTNNRVTVHDGFTPGGWAAAKMSEVATMTRTPVSDANYTALATDRTIAYTAITAARTVSLPAVSAFPTGASLCVLDESGAATASKTITLNANGYDLINGGGAAAISSAYGYIVLQGNGAASPNGRWTIVDQAASNLANVGVGVAADPNNVVSAYGSSALFNGASFNVVVNKSAAANTASFLFQNGFSGRAQVGLAGDDNLHFKVSSNGSTWTEALVINAASGQASFPQGVAAGDAAAFRNRLRNAAFAINQRNVSGTVTLAAGAYGHDGVRAGASGATYTFATSGIEATLTVTAGSVILPVEGAMIEGGAYMLSQAGTAPARVWQGSGYSGTGGYAAAPLAVSGLSAATQTNIEFSTGTILRPQFEPGSVATRFERRPYSVELALCQRYYQILKGELWGYGSAGSSPAAYFNFPVTMRAAPTATIAGSSASNMTAYAVDTVSQSGYRVSAAISVTGAGSVTGSSITFSAELS</sequence>
<feature type="domain" description="Major tropism determinant N-terminal" evidence="1">
    <location>
        <begin position="6"/>
        <end position="40"/>
    </location>
</feature>
<keyword evidence="3" id="KW-1185">Reference proteome</keyword>
<dbReference type="RefSeq" id="WP_088519165.1">
    <property type="nucleotide sequence ID" value="NZ_FYDG01000001.1"/>
</dbReference>
<dbReference type="OrthoDB" id="564699at2"/>
<name>A0A212QL38_RHOAC</name>
<dbReference type="Proteomes" id="UP000198418">
    <property type="component" value="Unassembled WGS sequence"/>
</dbReference>
<evidence type="ECO:0000313" key="3">
    <source>
        <dbReference type="Proteomes" id="UP000198418"/>
    </source>
</evidence>
<evidence type="ECO:0000259" key="1">
    <source>
        <dbReference type="Pfam" id="PF18454"/>
    </source>
</evidence>
<dbReference type="AlphaFoldDB" id="A0A212QL38"/>
<dbReference type="Pfam" id="PF18454">
    <property type="entry name" value="Mtd_N"/>
    <property type="match status" value="1"/>
</dbReference>
<reference evidence="3" key="1">
    <citation type="submission" date="2017-06" db="EMBL/GenBank/DDBJ databases">
        <authorList>
            <person name="Varghese N."/>
            <person name="Submissions S."/>
        </authorList>
    </citation>
    <scope>NUCLEOTIDE SEQUENCE [LARGE SCALE GENOMIC DNA]</scope>
    <source>
        <strain evidence="3">DSM 137</strain>
    </source>
</reference>
<protein>
    <recommendedName>
        <fullName evidence="1">Major tropism determinant N-terminal domain-containing protein</fullName>
    </recommendedName>
</protein>
<accession>A0A212QL38</accession>
<dbReference type="InterPro" id="IPR041352">
    <property type="entry name" value="Mtd_N"/>
</dbReference>
<dbReference type="Gene3D" id="2.10.10.30">
    <property type="match status" value="1"/>
</dbReference>
<gene>
    <name evidence="2" type="ORF">SAMN06265338_101726</name>
</gene>
<dbReference type="EMBL" id="FYDG01000001">
    <property type="protein sequence ID" value="SNB60079.1"/>
    <property type="molecule type" value="Genomic_DNA"/>
</dbReference>
<evidence type="ECO:0000313" key="2">
    <source>
        <dbReference type="EMBL" id="SNB60079.1"/>
    </source>
</evidence>